<feature type="domain" description="S-adenosyl-l-methionine hydroxide adenosyltransferase N-terminal" evidence="3">
    <location>
        <begin position="39"/>
        <end position="178"/>
    </location>
</feature>
<dbReference type="PANTHER" id="PTHR35092">
    <property type="entry name" value="CHLORINASE MJ1651"/>
    <property type="match status" value="1"/>
</dbReference>
<dbReference type="EMBL" id="CAADEY010000161">
    <property type="protein sequence ID" value="VFJ67166.1"/>
    <property type="molecule type" value="Genomic_DNA"/>
</dbReference>
<dbReference type="PIRSF" id="PIRSF006779">
    <property type="entry name" value="UCP006779"/>
    <property type="match status" value="1"/>
</dbReference>
<sequence>MGAIFHLSRDSSGPDRLLVCGAGMRHSLRVEKIKTPLMIALFTDFGITGPYVGQVKAALLREAGDVPIVDLMHDAPAFHPKASAYLLAALIDDFPRGTIFLCVVDPGVGTDSRLPVMLAADGQWFVGPNNGLFGVVAKRARQRDLTEITWRPRLLSNSFHGRDLFAPVAAMAARGNPPPGAPLSTDAVMGEDWPDDLLEVIYIDRFGNAMTGLRRAGLAGGERLVVGNTLLHYADTFGQVPVGRGFWYENANGLVEIAVNQGNAALALELGIGTPVRFG</sequence>
<reference evidence="6" key="1">
    <citation type="submission" date="2019-02" db="EMBL/GenBank/DDBJ databases">
        <authorList>
            <person name="Gruber-Vodicka R. H."/>
            <person name="Seah K. B. B."/>
        </authorList>
    </citation>
    <scope>NUCLEOTIDE SEQUENCE</scope>
    <source>
        <strain evidence="6">BECK_DK161</strain>
        <strain evidence="5">BECK_DK47</strain>
    </source>
</reference>
<dbReference type="Pfam" id="PF01887">
    <property type="entry name" value="SAM_HAT_N"/>
    <property type="match status" value="1"/>
</dbReference>
<evidence type="ECO:0000259" key="3">
    <source>
        <dbReference type="Pfam" id="PF01887"/>
    </source>
</evidence>
<dbReference type="PANTHER" id="PTHR35092:SF1">
    <property type="entry name" value="CHLORINASE MJ1651"/>
    <property type="match status" value="1"/>
</dbReference>
<dbReference type="InterPro" id="IPR023227">
    <property type="entry name" value="SAM_OH_AdoTrfase_C_sf"/>
</dbReference>
<gene>
    <name evidence="5" type="ORF">BECKDK2373B_GA0170837_10396</name>
    <name evidence="6" type="ORF">BECKDK2373C_GA0170839_11613</name>
</gene>
<evidence type="ECO:0000256" key="2">
    <source>
        <dbReference type="ARBA" id="ARBA00024035"/>
    </source>
</evidence>
<dbReference type="Gene3D" id="3.40.50.10790">
    <property type="entry name" value="S-adenosyl-l-methionine hydroxide adenosyltransferase, N-terminal"/>
    <property type="match status" value="1"/>
</dbReference>
<dbReference type="InterPro" id="IPR046469">
    <property type="entry name" value="SAM_HAT_N"/>
</dbReference>
<dbReference type="AlphaFoldDB" id="A0A450TIN1"/>
<accession>A0A450TIN1</accession>
<dbReference type="SUPFAM" id="SSF102522">
    <property type="entry name" value="Bacterial fluorinating enzyme, N-terminal domain"/>
    <property type="match status" value="1"/>
</dbReference>
<evidence type="ECO:0008006" key="7">
    <source>
        <dbReference type="Google" id="ProtNLM"/>
    </source>
</evidence>
<dbReference type="SUPFAM" id="SSF101852">
    <property type="entry name" value="Bacterial fluorinating enzyme, C-terminal domain"/>
    <property type="match status" value="1"/>
</dbReference>
<dbReference type="InterPro" id="IPR023228">
    <property type="entry name" value="SAM_OH_AdoTrfase_N_sf"/>
</dbReference>
<dbReference type="InterPro" id="IPR002747">
    <property type="entry name" value="SAM_OH_AdoTrfase"/>
</dbReference>
<proteinExistence type="inferred from homology"/>
<evidence type="ECO:0000313" key="5">
    <source>
        <dbReference type="EMBL" id="VFJ52557.1"/>
    </source>
</evidence>
<dbReference type="InterPro" id="IPR046470">
    <property type="entry name" value="SAM_HAT_C"/>
</dbReference>
<evidence type="ECO:0000256" key="1">
    <source>
        <dbReference type="ARBA" id="ARBA00022691"/>
    </source>
</evidence>
<dbReference type="Pfam" id="PF20257">
    <property type="entry name" value="SAM_HAT_C"/>
    <property type="match status" value="1"/>
</dbReference>
<dbReference type="EMBL" id="CAADEX010000039">
    <property type="protein sequence ID" value="VFJ52557.1"/>
    <property type="molecule type" value="Genomic_DNA"/>
</dbReference>
<evidence type="ECO:0000259" key="4">
    <source>
        <dbReference type="Pfam" id="PF20257"/>
    </source>
</evidence>
<evidence type="ECO:0000313" key="6">
    <source>
        <dbReference type="EMBL" id="VFJ67166.1"/>
    </source>
</evidence>
<dbReference type="Gene3D" id="2.40.30.90">
    <property type="entry name" value="Bacterial fluorinating enzyme like"/>
    <property type="match status" value="1"/>
</dbReference>
<name>A0A450TIN1_9GAMM</name>
<feature type="domain" description="S-adenosyl-l-methionine hydroxide adenosyltransferase C-terminal" evidence="4">
    <location>
        <begin position="199"/>
        <end position="277"/>
    </location>
</feature>
<comment type="similarity">
    <text evidence="2">Belongs to the SAM hydrolase / SAM-dependent halogenase family.</text>
</comment>
<keyword evidence="1" id="KW-0949">S-adenosyl-L-methionine</keyword>
<protein>
    <recommendedName>
        <fullName evidence="7">Adenosyl-chloride synthase</fullName>
    </recommendedName>
</protein>
<organism evidence="6">
    <name type="scientific">Candidatus Kentrum sp. DK</name>
    <dbReference type="NCBI Taxonomy" id="2126562"/>
    <lineage>
        <taxon>Bacteria</taxon>
        <taxon>Pseudomonadati</taxon>
        <taxon>Pseudomonadota</taxon>
        <taxon>Gammaproteobacteria</taxon>
        <taxon>Candidatus Kentrum</taxon>
    </lineage>
</organism>